<feature type="transmembrane region" description="Helical" evidence="7">
    <location>
        <begin position="222"/>
        <end position="242"/>
    </location>
</feature>
<feature type="transmembrane region" description="Helical" evidence="7">
    <location>
        <begin position="196"/>
        <end position="216"/>
    </location>
</feature>
<proteinExistence type="predicted"/>
<evidence type="ECO:0000256" key="4">
    <source>
        <dbReference type="ARBA" id="ARBA00022692"/>
    </source>
</evidence>
<evidence type="ECO:0000259" key="8">
    <source>
        <dbReference type="PROSITE" id="PS50850"/>
    </source>
</evidence>
<evidence type="ECO:0000313" key="9">
    <source>
        <dbReference type="EMBL" id="GAA3554200.1"/>
    </source>
</evidence>
<name>A0ABP6WUF3_9ACTN</name>
<dbReference type="Pfam" id="PF07690">
    <property type="entry name" value="MFS_1"/>
    <property type="match status" value="1"/>
</dbReference>
<feature type="transmembrane region" description="Helical" evidence="7">
    <location>
        <begin position="100"/>
        <end position="122"/>
    </location>
</feature>
<dbReference type="InterPro" id="IPR011701">
    <property type="entry name" value="MFS"/>
</dbReference>
<feature type="transmembrane region" description="Helical" evidence="7">
    <location>
        <begin position="392"/>
        <end position="412"/>
    </location>
</feature>
<feature type="transmembrane region" description="Helical" evidence="7">
    <location>
        <begin position="418"/>
        <end position="438"/>
    </location>
</feature>
<feature type="transmembrane region" description="Helical" evidence="7">
    <location>
        <begin position="301"/>
        <end position="319"/>
    </location>
</feature>
<evidence type="ECO:0000313" key="10">
    <source>
        <dbReference type="Proteomes" id="UP001500630"/>
    </source>
</evidence>
<dbReference type="InterPro" id="IPR050171">
    <property type="entry name" value="MFS_Transporters"/>
</dbReference>
<feature type="transmembrane region" description="Helical" evidence="7">
    <location>
        <begin position="70"/>
        <end position="94"/>
    </location>
</feature>
<keyword evidence="10" id="KW-1185">Reference proteome</keyword>
<dbReference type="CDD" id="cd17329">
    <property type="entry name" value="MFS_MdtH_MDR_like"/>
    <property type="match status" value="1"/>
</dbReference>
<dbReference type="EMBL" id="BAABDQ010000007">
    <property type="protein sequence ID" value="GAA3554200.1"/>
    <property type="molecule type" value="Genomic_DNA"/>
</dbReference>
<organism evidence="9 10">
    <name type="scientific">Nonomuraea rosea</name>
    <dbReference type="NCBI Taxonomy" id="638574"/>
    <lineage>
        <taxon>Bacteria</taxon>
        <taxon>Bacillati</taxon>
        <taxon>Actinomycetota</taxon>
        <taxon>Actinomycetes</taxon>
        <taxon>Streptosporangiales</taxon>
        <taxon>Streptosporangiaceae</taxon>
        <taxon>Nonomuraea</taxon>
    </lineage>
</organism>
<feature type="domain" description="Major facilitator superfamily (MFS) profile" evidence="8">
    <location>
        <begin position="69"/>
        <end position="442"/>
    </location>
</feature>
<feature type="transmembrane region" description="Helical" evidence="7">
    <location>
        <begin position="355"/>
        <end position="380"/>
    </location>
</feature>
<evidence type="ECO:0000256" key="6">
    <source>
        <dbReference type="ARBA" id="ARBA00023136"/>
    </source>
</evidence>
<keyword evidence="2" id="KW-0813">Transport</keyword>
<evidence type="ECO:0000256" key="5">
    <source>
        <dbReference type="ARBA" id="ARBA00022989"/>
    </source>
</evidence>
<dbReference type="Proteomes" id="UP001500630">
    <property type="component" value="Unassembled WGS sequence"/>
</dbReference>
<dbReference type="PROSITE" id="PS50850">
    <property type="entry name" value="MFS"/>
    <property type="match status" value="1"/>
</dbReference>
<evidence type="ECO:0000256" key="7">
    <source>
        <dbReference type="SAM" id="Phobius"/>
    </source>
</evidence>
<keyword evidence="5 7" id="KW-1133">Transmembrane helix</keyword>
<gene>
    <name evidence="9" type="ORF">GCM10022419_038230</name>
</gene>
<feature type="transmembrane region" description="Helical" evidence="7">
    <location>
        <begin position="263"/>
        <end position="281"/>
    </location>
</feature>
<dbReference type="Gene3D" id="1.20.1250.20">
    <property type="entry name" value="MFS general substrate transporter like domains"/>
    <property type="match status" value="1"/>
</dbReference>
<dbReference type="PANTHER" id="PTHR23517">
    <property type="entry name" value="RESISTANCE PROTEIN MDTM, PUTATIVE-RELATED-RELATED"/>
    <property type="match status" value="1"/>
</dbReference>
<feature type="transmembrane region" description="Helical" evidence="7">
    <location>
        <begin position="158"/>
        <end position="176"/>
    </location>
</feature>
<evidence type="ECO:0000256" key="1">
    <source>
        <dbReference type="ARBA" id="ARBA00004651"/>
    </source>
</evidence>
<keyword evidence="6 7" id="KW-0472">Membrane</keyword>
<evidence type="ECO:0000256" key="3">
    <source>
        <dbReference type="ARBA" id="ARBA00022475"/>
    </source>
</evidence>
<dbReference type="InterPro" id="IPR036259">
    <property type="entry name" value="MFS_trans_sf"/>
</dbReference>
<feature type="transmembrane region" description="Helical" evidence="7">
    <location>
        <begin position="331"/>
        <end position="349"/>
    </location>
</feature>
<dbReference type="PANTHER" id="PTHR23517:SF2">
    <property type="entry name" value="MULTIDRUG RESISTANCE PROTEIN MDTH"/>
    <property type="match status" value="1"/>
</dbReference>
<accession>A0ABP6WUF3</accession>
<reference evidence="10" key="1">
    <citation type="journal article" date="2019" name="Int. J. Syst. Evol. Microbiol.">
        <title>The Global Catalogue of Microorganisms (GCM) 10K type strain sequencing project: providing services to taxonomists for standard genome sequencing and annotation.</title>
        <authorList>
            <consortium name="The Broad Institute Genomics Platform"/>
            <consortium name="The Broad Institute Genome Sequencing Center for Infectious Disease"/>
            <person name="Wu L."/>
            <person name="Ma J."/>
        </authorList>
    </citation>
    <scope>NUCLEOTIDE SEQUENCE [LARGE SCALE GENOMIC DNA]</scope>
    <source>
        <strain evidence="10">JCM 17326</strain>
    </source>
</reference>
<protein>
    <submittedName>
        <fullName evidence="9">MFS transporter</fullName>
    </submittedName>
</protein>
<sequence>MRATSSGLSTQVMDILLVCTKSFAQQKPKYQSYRVSTVSVGPPPQKQSQKQAQKAAQFFRAQIGGLPRPFWALWGGTVVNRLGTMVMPFTGVYLTQSRGLSLATAGLVMGVFGAGSLLSQLLAGVLTDRIGRRATLSGGMLATAACMLALGYSTSLPAILAAMFLLGLVIDVYRPASNALVADLVSPVERPRAYGLLFWGINLGYAFGMTAGGWLAGLGFVWLFWIDAVSSVLFAVLVWRAVPETRPEARKSAGGFGVVLRDRVMVGFTLVILGNALVYSQTMTMLPVAMTEVVKLSPGQYGLAMALNGVLIVVVQPLVSGWLGRRDAARTLALGMAVMGAGFAMTAFVTNTLGLIATIAVWTAGEIITAGIPGAVVATLAPAELRGRYAGLFGFAWSLAAVLAPLLGGPLLEIGTGALWFSVGGVGVLSAAGLLLLGPAIRRR</sequence>
<dbReference type="SUPFAM" id="SSF103473">
    <property type="entry name" value="MFS general substrate transporter"/>
    <property type="match status" value="1"/>
</dbReference>
<comment type="caution">
    <text evidence="9">The sequence shown here is derived from an EMBL/GenBank/DDBJ whole genome shotgun (WGS) entry which is preliminary data.</text>
</comment>
<dbReference type="InterPro" id="IPR020846">
    <property type="entry name" value="MFS_dom"/>
</dbReference>
<keyword evidence="4 7" id="KW-0812">Transmembrane</keyword>
<keyword evidence="3" id="KW-1003">Cell membrane</keyword>
<comment type="subcellular location">
    <subcellularLocation>
        <location evidence="1">Cell membrane</location>
        <topology evidence="1">Multi-pass membrane protein</topology>
    </subcellularLocation>
</comment>
<evidence type="ECO:0000256" key="2">
    <source>
        <dbReference type="ARBA" id="ARBA00022448"/>
    </source>
</evidence>